<dbReference type="SMART" id="SM00899">
    <property type="entry name" value="FeoA"/>
    <property type="match status" value="1"/>
</dbReference>
<keyword evidence="4" id="KW-1185">Reference proteome</keyword>
<dbReference type="InterPro" id="IPR007167">
    <property type="entry name" value="Fe-transptr_FeoA-like"/>
</dbReference>
<dbReference type="Proteomes" id="UP000237749">
    <property type="component" value="Unassembled WGS sequence"/>
</dbReference>
<dbReference type="Gene3D" id="2.30.30.90">
    <property type="match status" value="1"/>
</dbReference>
<dbReference type="InterPro" id="IPR038157">
    <property type="entry name" value="FeoA_core_dom"/>
</dbReference>
<dbReference type="GO" id="GO:0046914">
    <property type="term" value="F:transition metal ion binding"/>
    <property type="evidence" value="ECO:0007669"/>
    <property type="project" value="InterPro"/>
</dbReference>
<name>A0A2S6HSH8_9FIRM</name>
<dbReference type="EMBL" id="PTJA01000006">
    <property type="protein sequence ID" value="PPK80559.1"/>
    <property type="molecule type" value="Genomic_DNA"/>
</dbReference>
<organism evidence="3 4">
    <name type="scientific">Lacrimispora xylanisolvens</name>
    <dbReference type="NCBI Taxonomy" id="384636"/>
    <lineage>
        <taxon>Bacteria</taxon>
        <taxon>Bacillati</taxon>
        <taxon>Bacillota</taxon>
        <taxon>Clostridia</taxon>
        <taxon>Lachnospirales</taxon>
        <taxon>Lachnospiraceae</taxon>
        <taxon>Lacrimispora</taxon>
    </lineage>
</organism>
<evidence type="ECO:0000313" key="3">
    <source>
        <dbReference type="EMBL" id="PPK80559.1"/>
    </source>
</evidence>
<protein>
    <submittedName>
        <fullName evidence="3">Ferrous iron transport protein A</fullName>
    </submittedName>
</protein>
<dbReference type="SUPFAM" id="SSF50037">
    <property type="entry name" value="C-terminal domain of transcriptional repressors"/>
    <property type="match status" value="1"/>
</dbReference>
<gene>
    <name evidence="3" type="ORF">BXY41_106149</name>
</gene>
<sequence length="74" mass="8280">MDSLSQQKEDKSYEVKKLNGTPRFISRITSIGLSIGTVVEVVQNKRKSPLLIYARDTMIAISKKEAANILVEEV</sequence>
<feature type="domain" description="Ferrous iron transporter FeoA-like" evidence="2">
    <location>
        <begin position="2"/>
        <end position="73"/>
    </location>
</feature>
<comment type="caution">
    <text evidence="3">The sequence shown here is derived from an EMBL/GenBank/DDBJ whole genome shotgun (WGS) entry which is preliminary data.</text>
</comment>
<evidence type="ECO:0000313" key="4">
    <source>
        <dbReference type="Proteomes" id="UP000237749"/>
    </source>
</evidence>
<keyword evidence="1" id="KW-0408">Iron</keyword>
<dbReference type="RefSeq" id="WP_104437257.1">
    <property type="nucleotide sequence ID" value="NZ_PTJA01000006.1"/>
</dbReference>
<dbReference type="InterPro" id="IPR008988">
    <property type="entry name" value="Transcriptional_repressor_C"/>
</dbReference>
<evidence type="ECO:0000259" key="2">
    <source>
        <dbReference type="SMART" id="SM00899"/>
    </source>
</evidence>
<proteinExistence type="predicted"/>
<evidence type="ECO:0000256" key="1">
    <source>
        <dbReference type="ARBA" id="ARBA00023004"/>
    </source>
</evidence>
<dbReference type="OrthoDB" id="3182299at2"/>
<accession>A0A2S6HSH8</accession>
<dbReference type="AlphaFoldDB" id="A0A2S6HSH8"/>
<dbReference type="Pfam" id="PF04023">
    <property type="entry name" value="FeoA"/>
    <property type="match status" value="1"/>
</dbReference>
<reference evidence="3 4" key="1">
    <citation type="submission" date="2018-02" db="EMBL/GenBank/DDBJ databases">
        <title>Genomic Encyclopedia of Archaeal and Bacterial Type Strains, Phase II (KMG-II): from individual species to whole genera.</title>
        <authorList>
            <person name="Goeker M."/>
        </authorList>
    </citation>
    <scope>NUCLEOTIDE SEQUENCE [LARGE SCALE GENOMIC DNA]</scope>
    <source>
        <strain evidence="3 4">DSM 3808</strain>
    </source>
</reference>